<dbReference type="EMBL" id="JAVFWL010000003">
    <property type="protein sequence ID" value="KAK6740490.1"/>
    <property type="molecule type" value="Genomic_DNA"/>
</dbReference>
<protein>
    <submittedName>
        <fullName evidence="2">Uncharacterized protein</fullName>
    </submittedName>
</protein>
<name>A0ABR1CSQ3_NECAM</name>
<organism evidence="2 3">
    <name type="scientific">Necator americanus</name>
    <name type="common">Human hookworm</name>
    <dbReference type="NCBI Taxonomy" id="51031"/>
    <lineage>
        <taxon>Eukaryota</taxon>
        <taxon>Metazoa</taxon>
        <taxon>Ecdysozoa</taxon>
        <taxon>Nematoda</taxon>
        <taxon>Chromadorea</taxon>
        <taxon>Rhabditida</taxon>
        <taxon>Rhabditina</taxon>
        <taxon>Rhabditomorpha</taxon>
        <taxon>Strongyloidea</taxon>
        <taxon>Ancylostomatidae</taxon>
        <taxon>Bunostominae</taxon>
        <taxon>Necator</taxon>
    </lineage>
</organism>
<proteinExistence type="predicted"/>
<keyword evidence="1" id="KW-1133">Transmembrane helix</keyword>
<feature type="transmembrane region" description="Helical" evidence="1">
    <location>
        <begin position="748"/>
        <end position="769"/>
    </location>
</feature>
<evidence type="ECO:0000313" key="3">
    <source>
        <dbReference type="Proteomes" id="UP001303046"/>
    </source>
</evidence>
<dbReference type="PANTHER" id="PTHR31362">
    <property type="entry name" value="GLYCOSYLTRANSFERASE STELLO1-RELATED"/>
    <property type="match status" value="1"/>
</dbReference>
<dbReference type="Proteomes" id="UP001303046">
    <property type="component" value="Unassembled WGS sequence"/>
</dbReference>
<keyword evidence="1" id="KW-0472">Membrane</keyword>
<accession>A0ABR1CSQ3</accession>
<reference evidence="2 3" key="1">
    <citation type="submission" date="2023-08" db="EMBL/GenBank/DDBJ databases">
        <title>A Necator americanus chromosomal reference genome.</title>
        <authorList>
            <person name="Ilik V."/>
            <person name="Petrzelkova K.J."/>
            <person name="Pardy F."/>
            <person name="Fuh T."/>
            <person name="Niatou-Singa F.S."/>
            <person name="Gouil Q."/>
            <person name="Baker L."/>
            <person name="Ritchie M.E."/>
            <person name="Jex A.R."/>
            <person name="Gazzola D."/>
            <person name="Li H."/>
            <person name="Toshio Fujiwara R."/>
            <person name="Zhan B."/>
            <person name="Aroian R.V."/>
            <person name="Pafco B."/>
            <person name="Schwarz E.M."/>
        </authorList>
    </citation>
    <scope>NUCLEOTIDE SEQUENCE [LARGE SCALE GENOMIC DNA]</scope>
    <source>
        <strain evidence="2 3">Aroian</strain>
        <tissue evidence="2">Whole animal</tissue>
    </source>
</reference>
<dbReference type="Pfam" id="PF03385">
    <property type="entry name" value="STELLO"/>
    <property type="match status" value="4"/>
</dbReference>
<keyword evidence="3" id="KW-1185">Reference proteome</keyword>
<sequence>MSRLKTGLFVLLALTLTYLFLEHKFGRVVRLRKWNTLLERNKNFSKNDSSKKWIVVTTVHHPAEDIKRLSRIPNWTLVVVGDIKTPKDWYVEGAHFLSVEDQEKLGYRIMGSLPYNSYARKNIGYLYAIANGAEWIYDTDDDNKPFGLGLEQFEYSNETSGLRYGCSSPDETKKNKKFSSEKLFNPYSFFGNADMWPRGFPIEYIQSHTNGPDRYCLCHRTRTAVVQQGLVHKDPDVDAIYRLLHANKMDGLDEKFNRFTPPVTLSRGTYAPWNSQNTLFHRRAFFTLALPAFVQFRVTDIWRSYFAQKLLHIIGENIAFYPANAIQVRNSHDFLKDFRSERDMYKDSGKLLKFLDEWKCNDISVDKCVLQLAKAFRYEFPPPMSADEYTIPPDENFRGVNCRRVEMEFLSERVNLNEGSKRSELKIRMAGDISDWCAAANHTELLHMLPSPEQLNDAHTNHTVLTDLENTVLVVTYNYPMNGTIGLIQRLYQPYFGVTIFCGSWFPKEYDQKDFPKILHPLNYIHLSKHEMNAGYFAYYCLSKVKDLLLQNVLGYFVMADDTTFNFWHSVDLNSTVHSIGISAQNESGIWWPSEMGMTAVKKARTLFEEKYKNDAAVQAVWKQYADGLASNMMTGVTASEHLTTRDGWSMSDLYYIPAHLLDYHAGLMEIFFEANVFHEIAISKYLYTVPHQGINYSSNSSVRLFQDLMDFRGLWANLYYADLIGLHPIKFSEFVDKMTRKRVMSRLSTGFLMLLSLTVVFLFVEHILGPIGGLQKWPTILVRSKIFQKNSNSKKWIVVTTVQHPTEEIKRLSRIPNWALVVVADVRTPKDWYVEGAHFLSIEDQKKLGYRIMDSLPYNSYARKNIGYLYAIANGAEWIYDTDDDKKPYGLGLEQFEYSNETSGLRYGCRPPERKRNNFNEKFSSEKLFNPYSFFGNVKMWPRGFPIEHIQSHTNGAERSCLCHQMRTPIVQQGLVHRDSDLYALYRASHADEKDRVDVKFNRFTPPVTLASGIYAPWNSQNTLFHRRAFFTLALPVSVPFRATDIWRSYFAQKLLHVIGENIAFYPANAIQLGNSHDLFSDFRTERDYHLYKNFGNLLRFLDDWNCNHKSLDKCVLKLAEEFSAKKFWGKTDVALIRKWIEDLHNITYEFPSLNSVKEYAVSSKENFRGANCRRARVQFHSERVNLNEDGRRSKLKIRSGVALSNWCAAANYSEILHILPSPRRVNNVRARNNVLKYLEKTVLVVTYNYPMNGTIGLIQRLYQPYFGVTIFCGSWFSREYYQKAFPKVLHPFNYIHLSKHEMNAGYFAYYCLSKVKDLLLQNVLGYFVMADDTTFNFWHSVDLNSTMHSIGIRPKNASGPWWPSESGMVAVKRAKSLFEEKYKNDAAVQAVWKQYGDGLASNMKTGMTASEHLTTKDGWSMSDLYYIPSSLLDYHAGLMEIFFEANIFHEIAISKYLYTVPHQVISNSTNSTNSSTILFENLKEDRSIWDKKYNEVIIALHPIKLRMLANRKIRKRMTSKSLKTFIVAVLLIIGYQFILNSINAPVQSEYFQKFAAERTIKQRKWIVVTSIRSPSKCFEHLSNISGWSVAIVGGSKTCKNCSTRKVHFLSIEDQSKLGYRIHEILPRDSYARKNIGYLYAIKNGAEWIYDAGDDITISESDLEKFAYSEETSGLRYGCRSPGKDSEEISTAQSSIAEQLFNPYAFYGRPNIWPRGFPVEYKQDHIDMREHCCLCHKMRTPAIQQGLIHDDIDPITRIDGRVLRDDDFNQIAPPVILDSGIYGPLNSRNTLFHRRAFFTLFLPVSVKPRVMETIRSYFAQKLLHIIGENIALHPANAVQMTTSNDQSVPKTLKSDDYLELGQLLRFLQEWRCTHENITRCTTQLAHEFRAKKFWNSIDTVLVTKWIEDLQSIGYEFPSRVDDNEYQISQNEDSRGDNCRQASVEILSMFSKLSEVDSSFTSKLTAFTDLAEWCARANSPDLRQMMHSSKDYNHEAGNSSVLTDLQSTVIYLALIITFNYPINKTIGVLQRMYQPYFGITIFCGSWYPKRYDENGFPRKFRPFNYVHLSENEAYQGFFIYYCLSKVKEMRLTNVQGYFVMADDLTFNFWHQMDLKKTMHVSGTGYINRRGRWTTIFGLHAASAAVQLFEEKYKNDAGIQAAWNQFRHGLESEVKEAVNPSAILLSIDGWTISDLFYIPSYLLEYYSNLMEVFFEAGLFHEIAINKFLYTVPHTRFNISRFHYLLEASERSTWYKNYSASLISLHPIKLSQLYETTFRKQFCNTVLSAFWSNLLRAKANKLS</sequence>
<dbReference type="InterPro" id="IPR005049">
    <property type="entry name" value="STL-like"/>
</dbReference>
<evidence type="ECO:0000313" key="2">
    <source>
        <dbReference type="EMBL" id="KAK6740490.1"/>
    </source>
</evidence>
<evidence type="ECO:0000256" key="1">
    <source>
        <dbReference type="SAM" id="Phobius"/>
    </source>
</evidence>
<comment type="caution">
    <text evidence="2">The sequence shown here is derived from an EMBL/GenBank/DDBJ whole genome shotgun (WGS) entry which is preliminary data.</text>
</comment>
<gene>
    <name evidence="2" type="primary">Necator_chrIII.g9523</name>
    <name evidence="2" type="ORF">RB195_008758</name>
</gene>
<dbReference type="PANTHER" id="PTHR31362:SF0">
    <property type="entry name" value="EXOSTOSIN DOMAIN-CONTAINING PROTEIN-RELATED"/>
    <property type="match status" value="1"/>
</dbReference>
<keyword evidence="1" id="KW-0812">Transmembrane</keyword>